<keyword evidence="13" id="KW-1185">Reference proteome</keyword>
<dbReference type="CDD" id="cd11386">
    <property type="entry name" value="MCP_signal"/>
    <property type="match status" value="1"/>
</dbReference>
<evidence type="ECO:0000313" key="12">
    <source>
        <dbReference type="EMBL" id="GAA3910017.1"/>
    </source>
</evidence>
<protein>
    <submittedName>
        <fullName evidence="12">Methyl-accepting chemotaxis protein</fullName>
    </submittedName>
</protein>
<dbReference type="PANTHER" id="PTHR32089:SF119">
    <property type="entry name" value="METHYL-ACCEPTING CHEMOTAXIS PROTEIN CTPL"/>
    <property type="match status" value="1"/>
</dbReference>
<dbReference type="SUPFAM" id="SSF58104">
    <property type="entry name" value="Methyl-accepting chemotaxis protein (MCP) signaling domain"/>
    <property type="match status" value="1"/>
</dbReference>
<dbReference type="RefSeq" id="WP_344794323.1">
    <property type="nucleotide sequence ID" value="NZ_BAABBN010000002.1"/>
</dbReference>
<evidence type="ECO:0000256" key="9">
    <source>
        <dbReference type="SAM" id="Phobius"/>
    </source>
</evidence>
<comment type="similarity">
    <text evidence="6">Belongs to the methyl-accepting chemotaxis (MCP) protein family.</text>
</comment>
<dbReference type="SMART" id="SM00283">
    <property type="entry name" value="MA"/>
    <property type="match status" value="1"/>
</dbReference>
<feature type="transmembrane region" description="Helical" evidence="9">
    <location>
        <begin position="327"/>
        <end position="350"/>
    </location>
</feature>
<evidence type="ECO:0000259" key="10">
    <source>
        <dbReference type="PROSITE" id="PS50111"/>
    </source>
</evidence>
<evidence type="ECO:0000256" key="8">
    <source>
        <dbReference type="SAM" id="Coils"/>
    </source>
</evidence>
<keyword evidence="2 9" id="KW-0812">Transmembrane</keyword>
<dbReference type="Gene3D" id="1.10.287.950">
    <property type="entry name" value="Methyl-accepting chemotaxis protein"/>
    <property type="match status" value="1"/>
</dbReference>
<evidence type="ECO:0000259" key="11">
    <source>
        <dbReference type="PROSITE" id="PS50885"/>
    </source>
</evidence>
<keyword evidence="5 7" id="KW-0807">Transducer</keyword>
<feature type="domain" description="HAMP" evidence="11">
    <location>
        <begin position="354"/>
        <end position="400"/>
    </location>
</feature>
<evidence type="ECO:0000256" key="4">
    <source>
        <dbReference type="ARBA" id="ARBA00023136"/>
    </source>
</evidence>
<dbReference type="PROSITE" id="PS50111">
    <property type="entry name" value="CHEMOTAXIS_TRANSDUC_2"/>
    <property type="match status" value="1"/>
</dbReference>
<feature type="coiled-coil region" evidence="8">
    <location>
        <begin position="441"/>
        <end position="468"/>
    </location>
</feature>
<accession>A0ABP7LY66</accession>
<dbReference type="PANTHER" id="PTHR32089">
    <property type="entry name" value="METHYL-ACCEPTING CHEMOTAXIS PROTEIN MCPB"/>
    <property type="match status" value="1"/>
</dbReference>
<evidence type="ECO:0000256" key="5">
    <source>
        <dbReference type="ARBA" id="ARBA00023224"/>
    </source>
</evidence>
<dbReference type="InterPro" id="IPR004090">
    <property type="entry name" value="Chemotax_Me-accpt_rcpt"/>
</dbReference>
<evidence type="ECO:0000256" key="2">
    <source>
        <dbReference type="ARBA" id="ARBA00022692"/>
    </source>
</evidence>
<evidence type="ECO:0000256" key="6">
    <source>
        <dbReference type="ARBA" id="ARBA00029447"/>
    </source>
</evidence>
<keyword evidence="3 9" id="KW-1133">Transmembrane helix</keyword>
<name>A0ABP7LY66_9GAMM</name>
<dbReference type="CDD" id="cd06225">
    <property type="entry name" value="HAMP"/>
    <property type="match status" value="1"/>
</dbReference>
<organism evidence="12 13">
    <name type="scientific">Litoribacillus peritrichatus</name>
    <dbReference type="NCBI Taxonomy" id="718191"/>
    <lineage>
        <taxon>Bacteria</taxon>
        <taxon>Pseudomonadati</taxon>
        <taxon>Pseudomonadota</taxon>
        <taxon>Gammaproteobacteria</taxon>
        <taxon>Oceanospirillales</taxon>
        <taxon>Oceanospirillaceae</taxon>
        <taxon>Litoribacillus</taxon>
    </lineage>
</organism>
<evidence type="ECO:0000256" key="1">
    <source>
        <dbReference type="ARBA" id="ARBA00004141"/>
    </source>
</evidence>
<feature type="domain" description="Methyl-accepting transducer" evidence="10">
    <location>
        <begin position="405"/>
        <end position="641"/>
    </location>
</feature>
<dbReference type="PRINTS" id="PR00260">
    <property type="entry name" value="CHEMTRNSDUCR"/>
</dbReference>
<dbReference type="InterPro" id="IPR003660">
    <property type="entry name" value="HAMP_dom"/>
</dbReference>
<evidence type="ECO:0000256" key="3">
    <source>
        <dbReference type="ARBA" id="ARBA00022989"/>
    </source>
</evidence>
<evidence type="ECO:0000256" key="7">
    <source>
        <dbReference type="PROSITE-ProRule" id="PRU00284"/>
    </source>
</evidence>
<feature type="transmembrane region" description="Helical" evidence="9">
    <location>
        <begin position="21"/>
        <end position="40"/>
    </location>
</feature>
<comment type="subcellular location">
    <subcellularLocation>
        <location evidence="1">Membrane</location>
        <topology evidence="1">Multi-pass membrane protein</topology>
    </subcellularLocation>
</comment>
<dbReference type="SMART" id="SM00304">
    <property type="entry name" value="HAMP"/>
    <property type="match status" value="1"/>
</dbReference>
<keyword evidence="4 9" id="KW-0472">Membrane</keyword>
<dbReference type="InterPro" id="IPR004089">
    <property type="entry name" value="MCPsignal_dom"/>
</dbReference>
<dbReference type="Proteomes" id="UP001501565">
    <property type="component" value="Unassembled WGS sequence"/>
</dbReference>
<dbReference type="Pfam" id="PF00015">
    <property type="entry name" value="MCPsignal"/>
    <property type="match status" value="1"/>
</dbReference>
<dbReference type="Pfam" id="PF00672">
    <property type="entry name" value="HAMP"/>
    <property type="match status" value="1"/>
</dbReference>
<sequence>MKLIIRPFVKLMNQLNYAYKFSLINVMFLLPLLALSYGLVEELQSDIEITESQIEGVEIVKDTLLALQFAAEYRDLKATYIYKGNEEMRSRIAQSEGNVEEALAKLAGWKPKWDKEDRLTAQMTLAFESWEKLKTDNVRDYYVDEQVKRYQDLLKPLIRMLKTTTRASGLAQAHDGAILSLQELLVRLYPEFSPLVAKLRATGMVAFNAGFMDSGTSDSLNDAYDGFIDSLARFEKDMNELMEEDPRLMRALEEPVSGLVGRMNDMMAYLDDNLISAIQLESTWDKYYVDSSDYVNELFNIMGVTVTPLMTRILENRLEEQSSTLRIFLISITVLLVIILLMFLGFYVSVNDTIASFRNSAKKVSNGDMKVRMSLHTRDEMGELTTEFNTMVQRIHDLIQAVSMTAVEVDTQSSKLESISSKSRDSVDRQMQETEQVTVAVNEMTAQVQQVEENATHATREAEKAKQEASVGTQQVDAALKNIDVLASEIENSVSVINRVAKDSANISQVLDVIKGIAEQTNLLALNAAIEAARAGEQGRGFAVVADEVRTLAQRTQSSTEEIEEMISRLQSGVKDAVKAMEVSHDRASQTVDESGKVGEVLANISALIESITAMNQQIALACSEQTNVVVEIDRNINSISDLSQQTSGDAESTARASGEMAQLTHSLQELISAFKV</sequence>
<dbReference type="EMBL" id="BAABBN010000002">
    <property type="protein sequence ID" value="GAA3910017.1"/>
    <property type="molecule type" value="Genomic_DNA"/>
</dbReference>
<gene>
    <name evidence="12" type="ORF">GCM10022277_00890</name>
</gene>
<keyword evidence="8" id="KW-0175">Coiled coil</keyword>
<comment type="caution">
    <text evidence="12">The sequence shown here is derived from an EMBL/GenBank/DDBJ whole genome shotgun (WGS) entry which is preliminary data.</text>
</comment>
<evidence type="ECO:0000313" key="13">
    <source>
        <dbReference type="Proteomes" id="UP001501565"/>
    </source>
</evidence>
<dbReference type="PROSITE" id="PS50885">
    <property type="entry name" value="HAMP"/>
    <property type="match status" value="1"/>
</dbReference>
<proteinExistence type="inferred from homology"/>
<reference evidence="13" key="1">
    <citation type="journal article" date="2019" name="Int. J. Syst. Evol. Microbiol.">
        <title>The Global Catalogue of Microorganisms (GCM) 10K type strain sequencing project: providing services to taxonomists for standard genome sequencing and annotation.</title>
        <authorList>
            <consortium name="The Broad Institute Genomics Platform"/>
            <consortium name="The Broad Institute Genome Sequencing Center for Infectious Disease"/>
            <person name="Wu L."/>
            <person name="Ma J."/>
        </authorList>
    </citation>
    <scope>NUCLEOTIDE SEQUENCE [LARGE SCALE GENOMIC DNA]</scope>
    <source>
        <strain evidence="13">JCM 17551</strain>
    </source>
</reference>